<feature type="domain" description="SIS" evidence="1">
    <location>
        <begin position="36"/>
        <end position="187"/>
    </location>
</feature>
<dbReference type="PANTHER" id="PTHR30390:SF7">
    <property type="entry name" value="PHOSPHOHEPTOSE ISOMERASE"/>
    <property type="match status" value="1"/>
</dbReference>
<protein>
    <submittedName>
        <fullName evidence="2">Phosphoheptose isomerase</fullName>
    </submittedName>
</protein>
<proteinExistence type="predicted"/>
<dbReference type="PANTHER" id="PTHR30390">
    <property type="entry name" value="SEDOHEPTULOSE 7-PHOSPHATE ISOMERASE / DNAA INITIATOR-ASSOCIATING FACTOR FOR REPLICATION INITIATION"/>
    <property type="match status" value="1"/>
</dbReference>
<dbReference type="OrthoDB" id="9810929at2"/>
<name>A0A126T6Q3_9GAMM</name>
<dbReference type="InterPro" id="IPR050099">
    <property type="entry name" value="SIS_GmhA/DiaA_subfam"/>
</dbReference>
<dbReference type="PROSITE" id="PS51464">
    <property type="entry name" value="SIS"/>
    <property type="match status" value="1"/>
</dbReference>
<gene>
    <name evidence="2" type="ORF">JT25_014895</name>
</gene>
<dbReference type="KEGG" id="mdn:JT25_014895"/>
<keyword evidence="2" id="KW-0413">Isomerase</keyword>
<dbReference type="InterPro" id="IPR035461">
    <property type="entry name" value="GmhA/DiaA"/>
</dbReference>
<evidence type="ECO:0000259" key="1">
    <source>
        <dbReference type="PROSITE" id="PS51464"/>
    </source>
</evidence>
<dbReference type="Pfam" id="PF13580">
    <property type="entry name" value="SIS_2"/>
    <property type="match status" value="1"/>
</dbReference>
<dbReference type="STRING" id="1538553.JT25_014895"/>
<reference evidence="2 3" key="1">
    <citation type="journal article" date="2015" name="Environ. Microbiol.">
        <title>Methane oxidation coupled to nitrate reduction under hypoxia by the Gammaproteobacterium Methylomonas denitrificans, sp. nov. type strain FJG1.</title>
        <authorList>
            <person name="Kits K.D."/>
            <person name="Klotz M.G."/>
            <person name="Stein L.Y."/>
        </authorList>
    </citation>
    <scope>NUCLEOTIDE SEQUENCE [LARGE SCALE GENOMIC DNA]</scope>
    <source>
        <strain evidence="2 3">FJG1</strain>
    </source>
</reference>
<dbReference type="SUPFAM" id="SSF53697">
    <property type="entry name" value="SIS domain"/>
    <property type="match status" value="1"/>
</dbReference>
<dbReference type="InterPro" id="IPR046348">
    <property type="entry name" value="SIS_dom_sf"/>
</dbReference>
<organism evidence="2 3">
    <name type="scientific">Methylomonas denitrificans</name>
    <dbReference type="NCBI Taxonomy" id="1538553"/>
    <lineage>
        <taxon>Bacteria</taxon>
        <taxon>Pseudomonadati</taxon>
        <taxon>Pseudomonadota</taxon>
        <taxon>Gammaproteobacteria</taxon>
        <taxon>Methylococcales</taxon>
        <taxon>Methylococcaceae</taxon>
        <taxon>Methylomonas</taxon>
    </lineage>
</organism>
<keyword evidence="3" id="KW-1185">Reference proteome</keyword>
<evidence type="ECO:0000313" key="2">
    <source>
        <dbReference type="EMBL" id="AMK77746.1"/>
    </source>
</evidence>
<dbReference type="GO" id="GO:1901135">
    <property type="term" value="P:carbohydrate derivative metabolic process"/>
    <property type="evidence" value="ECO:0007669"/>
    <property type="project" value="InterPro"/>
</dbReference>
<sequence>MAIGQAAADFANLLNNSVFTDAHGQHLDGETVIQQLLAEFARVREQQAKIMVLGNGGSAAIASHVITDLRNVGGLCALTLHEAAPLTCFTNDFGYEQAFAKQIAAFANPDDLLIAISSSGQSLNIVNAVLAANAKGLPVMTLSGFKADNPLRKLGRWNCWLDSSHYGMVELGHLFVLHHITDHLLRK</sequence>
<dbReference type="AlphaFoldDB" id="A0A126T6Q3"/>
<dbReference type="InterPro" id="IPR001347">
    <property type="entry name" value="SIS_dom"/>
</dbReference>
<dbReference type="Proteomes" id="UP000030512">
    <property type="component" value="Chromosome"/>
</dbReference>
<dbReference type="CDD" id="cd05006">
    <property type="entry name" value="SIS_GmhA"/>
    <property type="match status" value="1"/>
</dbReference>
<dbReference type="GO" id="GO:0016853">
    <property type="term" value="F:isomerase activity"/>
    <property type="evidence" value="ECO:0007669"/>
    <property type="project" value="UniProtKB-KW"/>
</dbReference>
<accession>A0A126T6Q3</accession>
<dbReference type="EMBL" id="CP014476">
    <property type="protein sequence ID" value="AMK77746.1"/>
    <property type="molecule type" value="Genomic_DNA"/>
</dbReference>
<dbReference type="Gene3D" id="3.40.50.10490">
    <property type="entry name" value="Glucose-6-phosphate isomerase like protein, domain 1"/>
    <property type="match status" value="1"/>
</dbReference>
<evidence type="ECO:0000313" key="3">
    <source>
        <dbReference type="Proteomes" id="UP000030512"/>
    </source>
</evidence>
<dbReference type="RefSeq" id="WP_036276996.1">
    <property type="nucleotide sequence ID" value="NZ_CP014476.1"/>
</dbReference>
<dbReference type="GO" id="GO:0097367">
    <property type="term" value="F:carbohydrate derivative binding"/>
    <property type="evidence" value="ECO:0007669"/>
    <property type="project" value="InterPro"/>
</dbReference>